<evidence type="ECO:0000313" key="1">
    <source>
        <dbReference type="Proteomes" id="UP000887579"/>
    </source>
</evidence>
<reference evidence="2" key="1">
    <citation type="submission" date="2022-11" db="UniProtKB">
        <authorList>
            <consortium name="WormBaseParasite"/>
        </authorList>
    </citation>
    <scope>IDENTIFICATION</scope>
</reference>
<dbReference type="WBParaSite" id="ES5_v2.g22901.t1">
    <property type="protein sequence ID" value="ES5_v2.g22901.t1"/>
    <property type="gene ID" value="ES5_v2.g22901"/>
</dbReference>
<accession>A0AC34FZY6</accession>
<sequence length="268" mass="30712">MENKFGTIKILLLLFFYYFKVEGLSKEESDDEGHPIVSGEDGEIIGKCSACHEMQLNSRGELKCVATPHCCLGRTFRQNCIVDPCFYFKKACPRAHICIPQSCSAAGCKALYYDKKLNLINPTDCHRYVFQRSKSLTSSFSSHSRRPYAIEAAAGYEKPPKIDIPSRLLQTSPNQFKYRENGKQKSKNHQQQIWPSFIDYNGYEKPGACPTHQKYLIQICTSECSKDSECQERKKCCWNGCTNRCINPMQKADANFLNYPISGHWRRL</sequence>
<name>A0AC34FZY6_9BILA</name>
<dbReference type="Proteomes" id="UP000887579">
    <property type="component" value="Unplaced"/>
</dbReference>
<proteinExistence type="predicted"/>
<evidence type="ECO:0000313" key="2">
    <source>
        <dbReference type="WBParaSite" id="ES5_v2.g22901.t1"/>
    </source>
</evidence>
<protein>
    <submittedName>
        <fullName evidence="2">WAP domain-containing protein</fullName>
    </submittedName>
</protein>
<organism evidence="1 2">
    <name type="scientific">Panagrolaimus sp. ES5</name>
    <dbReference type="NCBI Taxonomy" id="591445"/>
    <lineage>
        <taxon>Eukaryota</taxon>
        <taxon>Metazoa</taxon>
        <taxon>Ecdysozoa</taxon>
        <taxon>Nematoda</taxon>
        <taxon>Chromadorea</taxon>
        <taxon>Rhabditida</taxon>
        <taxon>Tylenchina</taxon>
        <taxon>Panagrolaimomorpha</taxon>
        <taxon>Panagrolaimoidea</taxon>
        <taxon>Panagrolaimidae</taxon>
        <taxon>Panagrolaimus</taxon>
    </lineage>
</organism>